<keyword evidence="2" id="KW-1185">Reference proteome</keyword>
<organism evidence="1 2">
    <name type="scientific">Prorocentrum cordatum</name>
    <dbReference type="NCBI Taxonomy" id="2364126"/>
    <lineage>
        <taxon>Eukaryota</taxon>
        <taxon>Sar</taxon>
        <taxon>Alveolata</taxon>
        <taxon>Dinophyceae</taxon>
        <taxon>Prorocentrales</taxon>
        <taxon>Prorocentraceae</taxon>
        <taxon>Prorocentrum</taxon>
    </lineage>
</organism>
<dbReference type="Proteomes" id="UP001189429">
    <property type="component" value="Unassembled WGS sequence"/>
</dbReference>
<dbReference type="EMBL" id="CAUYUJ010016966">
    <property type="protein sequence ID" value="CAK0870466.1"/>
    <property type="molecule type" value="Genomic_DNA"/>
</dbReference>
<gene>
    <name evidence="1" type="ORF">PCOR1329_LOCUS56576</name>
</gene>
<comment type="caution">
    <text evidence="1">The sequence shown here is derived from an EMBL/GenBank/DDBJ whole genome shotgun (WGS) entry which is preliminary data.</text>
</comment>
<reference evidence="1" key="1">
    <citation type="submission" date="2023-10" db="EMBL/GenBank/DDBJ databases">
        <authorList>
            <person name="Chen Y."/>
            <person name="Shah S."/>
            <person name="Dougan E. K."/>
            <person name="Thang M."/>
            <person name="Chan C."/>
        </authorList>
    </citation>
    <scope>NUCLEOTIDE SEQUENCE [LARGE SCALE GENOMIC DNA]</scope>
</reference>
<evidence type="ECO:0000313" key="1">
    <source>
        <dbReference type="EMBL" id="CAK0870466.1"/>
    </source>
</evidence>
<protein>
    <submittedName>
        <fullName evidence="1">Uncharacterized protein</fullName>
    </submittedName>
</protein>
<name>A0ABN9VBP1_9DINO</name>
<accession>A0ABN9VBP1</accession>
<sequence>MGPGGLLARMMHPRLSWGTVPFWLKPCPRGASQTVGLQSGLRVGGMSTVHLPPAGEIKAAVDGAPTSGPKAREGRRTLKQLSQRCPQVDASDENNLRLVVAMKSLGVTNVNLSTFKDWAKKVTGFVTDEQMVYLQPKADLTPTPAQRKWFSWVCHITFYRDSAFLGSGLRTARCPGWFGG</sequence>
<feature type="non-terminal residue" evidence="1">
    <location>
        <position position="180"/>
    </location>
</feature>
<proteinExistence type="predicted"/>
<evidence type="ECO:0000313" key="2">
    <source>
        <dbReference type="Proteomes" id="UP001189429"/>
    </source>
</evidence>